<dbReference type="EMBL" id="NWTN01000050">
    <property type="protein sequence ID" value="PRQ64495.1"/>
    <property type="molecule type" value="Genomic_DNA"/>
</dbReference>
<protein>
    <recommendedName>
        <fullName evidence="2">ProQ/FinO domain-containing protein</fullName>
    </recommendedName>
</protein>
<name>A0ABX5D4A1_9VIBR</name>
<evidence type="ECO:0000313" key="3">
    <source>
        <dbReference type="EMBL" id="PRQ64495.1"/>
    </source>
</evidence>
<proteinExistence type="predicted"/>
<dbReference type="InterPro" id="IPR016103">
    <property type="entry name" value="ProQ/FinO"/>
</dbReference>
<dbReference type="Gene3D" id="1.10.1710.10">
    <property type="entry name" value="ProQ/FinO domain"/>
    <property type="match status" value="1"/>
</dbReference>
<dbReference type="Pfam" id="PF04352">
    <property type="entry name" value="ProQ"/>
    <property type="match status" value="1"/>
</dbReference>
<gene>
    <name evidence="3" type="ORF">COR51_27170</name>
</gene>
<evidence type="ECO:0000259" key="2">
    <source>
        <dbReference type="SMART" id="SM00945"/>
    </source>
</evidence>
<keyword evidence="4" id="KW-1185">Reference proteome</keyword>
<comment type="caution">
    <text evidence="3">The sequence shown here is derived from an EMBL/GenBank/DDBJ whole genome shotgun (WGS) entry which is preliminary data.</text>
</comment>
<dbReference type="SMART" id="SM00945">
    <property type="entry name" value="ProQ"/>
    <property type="match status" value="1"/>
</dbReference>
<evidence type="ECO:0000256" key="1">
    <source>
        <dbReference type="ARBA" id="ARBA00022884"/>
    </source>
</evidence>
<dbReference type="SUPFAM" id="SSF48657">
    <property type="entry name" value="FinO-like"/>
    <property type="match status" value="1"/>
</dbReference>
<dbReference type="InterPro" id="IPR036442">
    <property type="entry name" value="ProQ/FinO_sf"/>
</dbReference>
<dbReference type="Proteomes" id="UP000238163">
    <property type="component" value="Unassembled WGS sequence"/>
</dbReference>
<reference evidence="3 4" key="2">
    <citation type="submission" date="2018-03" db="EMBL/GenBank/DDBJ databases">
        <title>Genetic Diversity and Phenotypic Plasticity of AHL Mediated Quorum Sensing in Environmental Strains of Vibrio mediterranei.</title>
        <authorList>
            <person name="Lantoine F."/>
            <person name="Vouve F."/>
        </authorList>
    </citation>
    <scope>NUCLEOTIDE SEQUENCE [LARGE SCALE GENOMIC DNA]</scope>
    <source>
        <strain evidence="3 4">17LN0615E</strain>
    </source>
</reference>
<accession>A0ABX5D4A1</accession>
<sequence length="111" mass="13302">MLVALFYLKQHYPVFREVKPLAIGTSNLVLRFYRQLLKKPFPITYLQQAIQSWVSSLEYHQACLEQTHRYDLQAQPVEALTVKDRQYARSRINKIQTKRRMTNRSLVEKVY</sequence>
<keyword evidence="1" id="KW-0694">RNA-binding</keyword>
<organism evidence="3 4">
    <name type="scientific">Vibrio mediterranei</name>
    <dbReference type="NCBI Taxonomy" id="689"/>
    <lineage>
        <taxon>Bacteria</taxon>
        <taxon>Pseudomonadati</taxon>
        <taxon>Pseudomonadota</taxon>
        <taxon>Gammaproteobacteria</taxon>
        <taxon>Vibrionales</taxon>
        <taxon>Vibrionaceae</taxon>
        <taxon>Vibrio</taxon>
    </lineage>
</organism>
<evidence type="ECO:0000313" key="4">
    <source>
        <dbReference type="Proteomes" id="UP000238163"/>
    </source>
</evidence>
<feature type="domain" description="ProQ/FinO" evidence="2">
    <location>
        <begin position="1"/>
        <end position="108"/>
    </location>
</feature>
<reference evidence="3 4" key="1">
    <citation type="submission" date="2017-09" db="EMBL/GenBank/DDBJ databases">
        <authorList>
            <person name="Girard L."/>
            <person name="Lami R."/>
            <person name="Suzuki M."/>
            <person name="Baudart J."/>
        </authorList>
    </citation>
    <scope>NUCLEOTIDE SEQUENCE [LARGE SCALE GENOMIC DNA]</scope>
    <source>
        <strain evidence="3 4">17LN0615E</strain>
    </source>
</reference>